<protein>
    <submittedName>
        <fullName evidence="3">Unannotated protein</fullName>
    </submittedName>
</protein>
<dbReference type="EMBL" id="CAEZYU010000086">
    <property type="protein sequence ID" value="CAB4751527.1"/>
    <property type="molecule type" value="Genomic_DNA"/>
</dbReference>
<accession>A0A6J6BKK8</accession>
<dbReference type="PANTHER" id="PTHR33178:SF10">
    <property type="entry name" value="STRESS-RESPONSE A_B BARREL DOMAIN-CONTAINING PROTEIN"/>
    <property type="match status" value="1"/>
</dbReference>
<dbReference type="Gene3D" id="3.30.70.100">
    <property type="match status" value="1"/>
</dbReference>
<dbReference type="InterPro" id="IPR044662">
    <property type="entry name" value="HS1/DABB1-like"/>
</dbReference>
<feature type="domain" description="Stress-response A/B barrel" evidence="2">
    <location>
        <begin position="2"/>
        <end position="95"/>
    </location>
</feature>
<sequence length="97" mass="10731">MLNHVVLLSFKESTTEEVIADITTSLTALAPKIPTVRNFSVNADLGLAEGNSQMIIMAEFDDLAGYELYRDHPAHQLVIKEKIMAELSHRAAVQYSS</sequence>
<evidence type="ECO:0000313" key="3">
    <source>
        <dbReference type="EMBL" id="CAB4538708.1"/>
    </source>
</evidence>
<reference evidence="3" key="1">
    <citation type="submission" date="2020-05" db="EMBL/GenBank/DDBJ databases">
        <authorList>
            <person name="Chiriac C."/>
            <person name="Salcher M."/>
            <person name="Ghai R."/>
            <person name="Kavagutti S V."/>
        </authorList>
    </citation>
    <scope>NUCLEOTIDE SEQUENCE</scope>
</reference>
<dbReference type="PROSITE" id="PS51502">
    <property type="entry name" value="S_R_A_B_BARREL"/>
    <property type="match status" value="1"/>
</dbReference>
<comment type="subunit">
    <text evidence="1">Homodimer.</text>
</comment>
<dbReference type="PANTHER" id="PTHR33178">
    <property type="match status" value="1"/>
</dbReference>
<evidence type="ECO:0000256" key="1">
    <source>
        <dbReference type="ARBA" id="ARBA00011738"/>
    </source>
</evidence>
<dbReference type="SUPFAM" id="SSF54909">
    <property type="entry name" value="Dimeric alpha+beta barrel"/>
    <property type="match status" value="1"/>
</dbReference>
<gene>
    <name evidence="3" type="ORF">UFOPK1358_00897</name>
    <name evidence="4" type="ORF">UFOPK2766_01687</name>
</gene>
<evidence type="ECO:0000313" key="4">
    <source>
        <dbReference type="EMBL" id="CAB4751527.1"/>
    </source>
</evidence>
<dbReference type="AlphaFoldDB" id="A0A6J6BKK8"/>
<organism evidence="3">
    <name type="scientific">freshwater metagenome</name>
    <dbReference type="NCBI Taxonomy" id="449393"/>
    <lineage>
        <taxon>unclassified sequences</taxon>
        <taxon>metagenomes</taxon>
        <taxon>ecological metagenomes</taxon>
    </lineage>
</organism>
<name>A0A6J6BKK8_9ZZZZ</name>
<dbReference type="EMBL" id="CAEZSF010000073">
    <property type="protein sequence ID" value="CAB4538708.1"/>
    <property type="molecule type" value="Genomic_DNA"/>
</dbReference>
<dbReference type="InterPro" id="IPR011008">
    <property type="entry name" value="Dimeric_a/b-barrel"/>
</dbReference>
<dbReference type="SMART" id="SM00886">
    <property type="entry name" value="Dabb"/>
    <property type="match status" value="1"/>
</dbReference>
<dbReference type="InterPro" id="IPR013097">
    <property type="entry name" value="Dabb"/>
</dbReference>
<proteinExistence type="predicted"/>
<dbReference type="Pfam" id="PF07876">
    <property type="entry name" value="Dabb"/>
    <property type="match status" value="1"/>
</dbReference>
<evidence type="ECO:0000259" key="2">
    <source>
        <dbReference type="PROSITE" id="PS51502"/>
    </source>
</evidence>